<proteinExistence type="predicted"/>
<dbReference type="AlphaFoldDB" id="A0A8J5UXB0"/>
<gene>
    <name evidence="1" type="ORF">G9C98_002388</name>
</gene>
<dbReference type="EMBL" id="JAAOIC020000019">
    <property type="protein sequence ID" value="KAG8041400.1"/>
    <property type="molecule type" value="Genomic_DNA"/>
</dbReference>
<name>A0A8J5UXB0_9HYME</name>
<evidence type="ECO:0000313" key="2">
    <source>
        <dbReference type="Proteomes" id="UP000729913"/>
    </source>
</evidence>
<protein>
    <submittedName>
        <fullName evidence="1">Uncharacterized protein</fullName>
    </submittedName>
</protein>
<organism evidence="1 2">
    <name type="scientific">Cotesia typhae</name>
    <dbReference type="NCBI Taxonomy" id="2053667"/>
    <lineage>
        <taxon>Eukaryota</taxon>
        <taxon>Metazoa</taxon>
        <taxon>Ecdysozoa</taxon>
        <taxon>Arthropoda</taxon>
        <taxon>Hexapoda</taxon>
        <taxon>Insecta</taxon>
        <taxon>Pterygota</taxon>
        <taxon>Neoptera</taxon>
        <taxon>Endopterygota</taxon>
        <taxon>Hymenoptera</taxon>
        <taxon>Apocrita</taxon>
        <taxon>Ichneumonoidea</taxon>
        <taxon>Braconidae</taxon>
        <taxon>Microgastrinae</taxon>
        <taxon>Cotesia</taxon>
    </lineage>
</organism>
<accession>A0A8J5UXB0</accession>
<keyword evidence="2" id="KW-1185">Reference proteome</keyword>
<dbReference type="Proteomes" id="UP000729913">
    <property type="component" value="Unassembled WGS sequence"/>
</dbReference>
<sequence length="98" mass="11338">MSNFSFSWRRVADCLVAYSDSVEIDQQRSRRANPGKYEVVGVLRISRDRQARRMQFSRFRLVRALHQLPPRRTRASRCPKTATVSLFSAARGSEKPPL</sequence>
<reference evidence="1" key="1">
    <citation type="submission" date="2020-03" db="EMBL/GenBank/DDBJ databases">
        <authorList>
            <person name="Chebbi M.A."/>
            <person name="Drezen J.M."/>
        </authorList>
    </citation>
    <scope>NUCLEOTIDE SEQUENCE</scope>
    <source>
        <tissue evidence="1">Whole body</tissue>
    </source>
</reference>
<comment type="caution">
    <text evidence="1">The sequence shown here is derived from an EMBL/GenBank/DDBJ whole genome shotgun (WGS) entry which is preliminary data.</text>
</comment>
<reference evidence="1" key="2">
    <citation type="submission" date="2021-04" db="EMBL/GenBank/DDBJ databases">
        <title>Genome-wide patterns of bracovirus chromosomal integration into multiple host tissues during parasitism.</title>
        <authorList>
            <person name="Chebbi M.A.C."/>
        </authorList>
    </citation>
    <scope>NUCLEOTIDE SEQUENCE</scope>
    <source>
        <tissue evidence="1">Whole body</tissue>
    </source>
</reference>
<evidence type="ECO:0000313" key="1">
    <source>
        <dbReference type="EMBL" id="KAG8041400.1"/>
    </source>
</evidence>